<proteinExistence type="predicted"/>
<dbReference type="InterPro" id="IPR013083">
    <property type="entry name" value="Znf_RING/FYVE/PHD"/>
</dbReference>
<dbReference type="SMART" id="SM00184">
    <property type="entry name" value="RING"/>
    <property type="match status" value="1"/>
</dbReference>
<dbReference type="PANTHER" id="PTHR46858:SF5">
    <property type="entry name" value="E3 UBIQUITIN-PROTEIN LIGASE APD1-RELATED"/>
    <property type="match status" value="1"/>
</dbReference>
<comment type="caution">
    <text evidence="16">The sequence shown here is derived from an EMBL/GenBank/DDBJ whole genome shotgun (WGS) entry which is preliminary data.</text>
</comment>
<keyword evidence="7 12" id="KW-0863">Zinc-finger</keyword>
<feature type="compositionally biased region" description="Low complexity" evidence="13">
    <location>
        <begin position="27"/>
        <end position="37"/>
    </location>
</feature>
<reference evidence="16 17" key="1">
    <citation type="journal article" date="2023" name="G3 (Bethesda)">
        <title>A chromosome-length genome assembly and annotation of blackberry (Rubus argutus, cv. 'Hillquist').</title>
        <authorList>
            <person name="Bruna T."/>
            <person name="Aryal R."/>
            <person name="Dudchenko O."/>
            <person name="Sargent D.J."/>
            <person name="Mead D."/>
            <person name="Buti M."/>
            <person name="Cavallini A."/>
            <person name="Hytonen T."/>
            <person name="Andres J."/>
            <person name="Pham M."/>
            <person name="Weisz D."/>
            <person name="Mascagni F."/>
            <person name="Usai G."/>
            <person name="Natali L."/>
            <person name="Bassil N."/>
            <person name="Fernandez G.E."/>
            <person name="Lomsadze A."/>
            <person name="Armour M."/>
            <person name="Olukolu B."/>
            <person name="Poorten T."/>
            <person name="Britton C."/>
            <person name="Davik J."/>
            <person name="Ashrafi H."/>
            <person name="Aiden E.L."/>
            <person name="Borodovsky M."/>
            <person name="Worthington M."/>
        </authorList>
    </citation>
    <scope>NUCLEOTIDE SEQUENCE [LARGE SCALE GENOMIC DNA]</scope>
    <source>
        <strain evidence="16">PI 553951</strain>
    </source>
</reference>
<name>A0AAW1W908_RUBAR</name>
<dbReference type="GO" id="GO:0000278">
    <property type="term" value="P:mitotic cell cycle"/>
    <property type="evidence" value="ECO:0007669"/>
    <property type="project" value="UniProtKB-ARBA"/>
</dbReference>
<dbReference type="AlphaFoldDB" id="A0AAW1W908"/>
<dbReference type="InterPro" id="IPR032008">
    <property type="entry name" value="APD1-4_N"/>
</dbReference>
<dbReference type="GO" id="GO:0008270">
    <property type="term" value="F:zinc ion binding"/>
    <property type="evidence" value="ECO:0007669"/>
    <property type="project" value="UniProtKB-KW"/>
</dbReference>
<evidence type="ECO:0000256" key="9">
    <source>
        <dbReference type="ARBA" id="ARBA00022833"/>
    </source>
</evidence>
<evidence type="ECO:0000256" key="3">
    <source>
        <dbReference type="ARBA" id="ARBA00004906"/>
    </source>
</evidence>
<dbReference type="InterPro" id="IPR001841">
    <property type="entry name" value="Znf_RING"/>
</dbReference>
<feature type="region of interest" description="Disordered" evidence="13">
    <location>
        <begin position="374"/>
        <end position="393"/>
    </location>
</feature>
<dbReference type="GO" id="GO:0016567">
    <property type="term" value="P:protein ubiquitination"/>
    <property type="evidence" value="ECO:0007669"/>
    <property type="project" value="TreeGrafter"/>
</dbReference>
<evidence type="ECO:0000256" key="8">
    <source>
        <dbReference type="ARBA" id="ARBA00022786"/>
    </source>
</evidence>
<protein>
    <recommendedName>
        <fullName evidence="15">RING-type domain-containing protein</fullName>
    </recommendedName>
</protein>
<dbReference type="GO" id="GO:0005768">
    <property type="term" value="C:endosome"/>
    <property type="evidence" value="ECO:0007669"/>
    <property type="project" value="TreeGrafter"/>
</dbReference>
<evidence type="ECO:0000256" key="6">
    <source>
        <dbReference type="ARBA" id="ARBA00022723"/>
    </source>
</evidence>
<evidence type="ECO:0000256" key="11">
    <source>
        <dbReference type="ARBA" id="ARBA00023136"/>
    </source>
</evidence>
<evidence type="ECO:0000256" key="2">
    <source>
        <dbReference type="ARBA" id="ARBA00004308"/>
    </source>
</evidence>
<dbReference type="InterPro" id="IPR032010">
    <property type="entry name" value="APD1-4_M"/>
</dbReference>
<feature type="transmembrane region" description="Helical" evidence="14">
    <location>
        <begin position="326"/>
        <end position="347"/>
    </location>
</feature>
<feature type="domain" description="RING-type" evidence="15">
    <location>
        <begin position="422"/>
        <end position="461"/>
    </location>
</feature>
<keyword evidence="10 14" id="KW-1133">Transmembrane helix</keyword>
<keyword evidence="9" id="KW-0862">Zinc</keyword>
<evidence type="ECO:0000313" key="16">
    <source>
        <dbReference type="EMBL" id="KAK9920421.1"/>
    </source>
</evidence>
<dbReference type="Pfam" id="PF13920">
    <property type="entry name" value="zf-C3HC4_3"/>
    <property type="match status" value="1"/>
</dbReference>
<keyword evidence="8" id="KW-0833">Ubl conjugation pathway</keyword>
<dbReference type="GO" id="GO:0009555">
    <property type="term" value="P:pollen development"/>
    <property type="evidence" value="ECO:0007669"/>
    <property type="project" value="UniProtKB-ARBA"/>
</dbReference>
<dbReference type="FunFam" id="3.30.40.10:FF:000658">
    <property type="entry name" value="E3 ubiquitin-protein ligase APD2"/>
    <property type="match status" value="1"/>
</dbReference>
<comment type="subcellular location">
    <subcellularLocation>
        <location evidence="2">Endomembrane system</location>
    </subcellularLocation>
    <subcellularLocation>
        <location evidence="1">Membrane</location>
        <topology evidence="1">Multi-pass membrane protein</topology>
    </subcellularLocation>
</comment>
<dbReference type="Pfam" id="PF16041">
    <property type="entry name" value="APD1-4_M"/>
    <property type="match status" value="1"/>
</dbReference>
<keyword evidence="11 14" id="KW-0472">Membrane</keyword>
<dbReference type="Gene3D" id="3.30.40.10">
    <property type="entry name" value="Zinc/RING finger domain, C3HC4 (zinc finger)"/>
    <property type="match status" value="1"/>
</dbReference>
<dbReference type="PROSITE" id="PS50089">
    <property type="entry name" value="ZF_RING_2"/>
    <property type="match status" value="1"/>
</dbReference>
<evidence type="ECO:0000256" key="14">
    <source>
        <dbReference type="SAM" id="Phobius"/>
    </source>
</evidence>
<feature type="compositionally biased region" description="Low complexity" evidence="13">
    <location>
        <begin position="1"/>
        <end position="17"/>
    </location>
</feature>
<dbReference type="PANTHER" id="PTHR46858">
    <property type="entry name" value="OS05G0521000 PROTEIN"/>
    <property type="match status" value="1"/>
</dbReference>
<keyword evidence="6" id="KW-0479">Metal-binding</keyword>
<keyword evidence="5 14" id="KW-0812">Transmembrane</keyword>
<sequence length="473" mass="52579">MEEPRSSSSSSSSPSSSTDAVIRRDTSGAATSSSSTSQVRQEEDDHNQYHQRHNFRHPELDVNEIGTSYRVNLSGFDEGASVIRDDTWSCIIVLLTFWFFVSMTLILGVYGSSTLELGPNTSMLLQPNPIFVQSIKVEELNISRPGPVLYGFYNIPSLDTATTWSETHSASVPADSHKEWIYYLNKGSQMSISYSVSSPSTSVFLIIAQGKEGLAQWLEEPTYPNTTLSWNLIHGSGMIQQDISTSYGYYVSVGNLNYEDVEVQLNITVNALLYDTSEAYYKCTFTDVSCSLKILFPKGNVAVLTSPGPEQDIDNQYVKVSYGPRWATYIIGIGTMTVLMLLAFNFLNKFRCNEDGTRVQHEQFRPERAPLLSYKDDDQSSWGSSYDSASNDEGDLEDLVAAGSLEGKSLRDGESNNTRRLCAICFDAPRDCFFLPCGHCVACFECATRIAEAAATCPICRRNIKKVRKIFTV</sequence>
<evidence type="ECO:0000256" key="5">
    <source>
        <dbReference type="ARBA" id="ARBA00022692"/>
    </source>
</evidence>
<evidence type="ECO:0000256" key="13">
    <source>
        <dbReference type="SAM" id="MobiDB-lite"/>
    </source>
</evidence>
<feature type="region of interest" description="Disordered" evidence="13">
    <location>
        <begin position="1"/>
        <end position="57"/>
    </location>
</feature>
<evidence type="ECO:0000313" key="17">
    <source>
        <dbReference type="Proteomes" id="UP001457282"/>
    </source>
</evidence>
<evidence type="ECO:0000256" key="4">
    <source>
        <dbReference type="ARBA" id="ARBA00022679"/>
    </source>
</evidence>
<dbReference type="GO" id="GO:0009705">
    <property type="term" value="C:plant-type vacuole membrane"/>
    <property type="evidence" value="ECO:0007669"/>
    <property type="project" value="TreeGrafter"/>
</dbReference>
<accession>A0AAW1W908</accession>
<dbReference type="EMBL" id="JBEDUW010000006">
    <property type="protein sequence ID" value="KAK9920421.1"/>
    <property type="molecule type" value="Genomic_DNA"/>
</dbReference>
<comment type="pathway">
    <text evidence="3">Protein modification; protein ubiquitination.</text>
</comment>
<keyword evidence="17" id="KW-1185">Reference proteome</keyword>
<evidence type="ECO:0000256" key="1">
    <source>
        <dbReference type="ARBA" id="ARBA00004141"/>
    </source>
</evidence>
<dbReference type="Pfam" id="PF16040">
    <property type="entry name" value="APD1-4_N"/>
    <property type="match status" value="1"/>
</dbReference>
<dbReference type="GO" id="GO:0061630">
    <property type="term" value="F:ubiquitin protein ligase activity"/>
    <property type="evidence" value="ECO:0007669"/>
    <property type="project" value="TreeGrafter"/>
</dbReference>
<evidence type="ECO:0000259" key="15">
    <source>
        <dbReference type="PROSITE" id="PS50089"/>
    </source>
</evidence>
<feature type="compositionally biased region" description="Polar residues" evidence="13">
    <location>
        <begin position="380"/>
        <end position="389"/>
    </location>
</feature>
<evidence type="ECO:0000256" key="7">
    <source>
        <dbReference type="ARBA" id="ARBA00022771"/>
    </source>
</evidence>
<gene>
    <name evidence="16" type="ORF">M0R45_028976</name>
</gene>
<evidence type="ECO:0000256" key="10">
    <source>
        <dbReference type="ARBA" id="ARBA00022989"/>
    </source>
</evidence>
<organism evidence="16 17">
    <name type="scientific">Rubus argutus</name>
    <name type="common">Southern blackberry</name>
    <dbReference type="NCBI Taxonomy" id="59490"/>
    <lineage>
        <taxon>Eukaryota</taxon>
        <taxon>Viridiplantae</taxon>
        <taxon>Streptophyta</taxon>
        <taxon>Embryophyta</taxon>
        <taxon>Tracheophyta</taxon>
        <taxon>Spermatophyta</taxon>
        <taxon>Magnoliopsida</taxon>
        <taxon>eudicotyledons</taxon>
        <taxon>Gunneridae</taxon>
        <taxon>Pentapetalae</taxon>
        <taxon>rosids</taxon>
        <taxon>fabids</taxon>
        <taxon>Rosales</taxon>
        <taxon>Rosaceae</taxon>
        <taxon>Rosoideae</taxon>
        <taxon>Rosoideae incertae sedis</taxon>
        <taxon>Rubus</taxon>
    </lineage>
</organism>
<dbReference type="Proteomes" id="UP001457282">
    <property type="component" value="Unassembled WGS sequence"/>
</dbReference>
<evidence type="ECO:0000256" key="12">
    <source>
        <dbReference type="PROSITE-ProRule" id="PRU00175"/>
    </source>
</evidence>
<feature type="transmembrane region" description="Helical" evidence="14">
    <location>
        <begin position="88"/>
        <end position="110"/>
    </location>
</feature>
<keyword evidence="4" id="KW-0808">Transferase</keyword>
<dbReference type="SUPFAM" id="SSF57850">
    <property type="entry name" value="RING/U-box"/>
    <property type="match status" value="1"/>
</dbReference>